<dbReference type="EC" id="3.2.2.27" evidence="4 9"/>
<evidence type="ECO:0000256" key="7">
    <source>
        <dbReference type="ARBA" id="ARBA00022801"/>
    </source>
</evidence>
<evidence type="ECO:0000256" key="1">
    <source>
        <dbReference type="ARBA" id="ARBA00001400"/>
    </source>
</evidence>
<dbReference type="SMART" id="SM00987">
    <property type="entry name" value="UreE_C"/>
    <property type="match status" value="1"/>
</dbReference>
<evidence type="ECO:0000256" key="11">
    <source>
        <dbReference type="RuleBase" id="RU003780"/>
    </source>
</evidence>
<reference evidence="13 14" key="1">
    <citation type="submission" date="2018-03" db="EMBL/GenBank/DDBJ databases">
        <title>A parallel universe: an anciently diverged bacterial symbiosis in a Hawaiian planthopper (Hemiptera: Cixiidae) reveals rearranged nutritional responsibilities.</title>
        <authorList>
            <person name="Bennett G."/>
            <person name="Mao M."/>
        </authorList>
    </citation>
    <scope>NUCLEOTIDE SEQUENCE [LARGE SCALE GENOMIC DNA]</scope>
    <source>
        <strain evidence="13 14">OLIH</strain>
    </source>
</reference>
<feature type="active site" description="Proton acceptor" evidence="9 10">
    <location>
        <position position="77"/>
    </location>
</feature>
<evidence type="ECO:0000256" key="9">
    <source>
        <dbReference type="HAMAP-Rule" id="MF_00148"/>
    </source>
</evidence>
<keyword evidence="9" id="KW-0963">Cytoplasm</keyword>
<feature type="domain" description="Uracil-DNA glycosylase-like" evidence="12">
    <location>
        <begin position="62"/>
        <end position="223"/>
    </location>
</feature>
<dbReference type="Gene3D" id="3.40.470.10">
    <property type="entry name" value="Uracil-DNA glycosylase-like domain"/>
    <property type="match status" value="1"/>
</dbReference>
<keyword evidence="8 9" id="KW-0234">DNA repair</keyword>
<dbReference type="GO" id="GO:0004844">
    <property type="term" value="F:uracil DNA N-glycosylase activity"/>
    <property type="evidence" value="ECO:0007669"/>
    <property type="project" value="UniProtKB-UniRule"/>
</dbReference>
<keyword evidence="14" id="KW-1185">Reference proteome</keyword>
<protein>
    <recommendedName>
        <fullName evidence="5 9">Uracil-DNA glycosylase</fullName>
        <shortName evidence="9">UDG</shortName>
        <ecNumber evidence="4 9">3.2.2.27</ecNumber>
    </recommendedName>
</protein>
<comment type="function">
    <text evidence="2 9 11">Excises uracil residues from the DNA which can arise as a result of misincorporation of dUMP residues by DNA polymerase or due to deamination of cytosine.</text>
</comment>
<dbReference type="AlphaFoldDB" id="A0A346DZQ8"/>
<comment type="catalytic activity">
    <reaction evidence="1 9 11">
        <text>Hydrolyzes single-stranded DNA or mismatched double-stranded DNA and polynucleotides, releasing free uracil.</text>
        <dbReference type="EC" id="3.2.2.27"/>
    </reaction>
</comment>
<dbReference type="GO" id="GO:0097510">
    <property type="term" value="P:base-excision repair, AP site formation via deaminated base removal"/>
    <property type="evidence" value="ECO:0007669"/>
    <property type="project" value="TreeGrafter"/>
</dbReference>
<dbReference type="SMART" id="SM00986">
    <property type="entry name" value="UDG"/>
    <property type="match status" value="1"/>
</dbReference>
<evidence type="ECO:0000256" key="4">
    <source>
        <dbReference type="ARBA" id="ARBA00012030"/>
    </source>
</evidence>
<organism evidence="13 14">
    <name type="scientific">Candidatus Purcelliella pentastirinorum</name>
    <dbReference type="NCBI Taxonomy" id="472834"/>
    <lineage>
        <taxon>Bacteria</taxon>
        <taxon>Pseudomonadati</taxon>
        <taxon>Pseudomonadota</taxon>
        <taxon>Gammaproteobacteria</taxon>
        <taxon>Enterobacterales</taxon>
        <taxon>Enterobacteriaceae</taxon>
        <taxon>Candidatus Purcelliella</taxon>
    </lineage>
</organism>
<accession>A0A346DZQ8</accession>
<name>A0A346DZQ8_9ENTR</name>
<evidence type="ECO:0000256" key="3">
    <source>
        <dbReference type="ARBA" id="ARBA00008184"/>
    </source>
</evidence>
<comment type="similarity">
    <text evidence="3 9 11">Belongs to the uracil-DNA glycosylase (UDG) superfamily. UNG family.</text>
</comment>
<dbReference type="NCBIfam" id="NF003592">
    <property type="entry name" value="PRK05254.1-5"/>
    <property type="match status" value="1"/>
</dbReference>
<keyword evidence="6 9" id="KW-0227">DNA damage</keyword>
<dbReference type="GO" id="GO:0005737">
    <property type="term" value="C:cytoplasm"/>
    <property type="evidence" value="ECO:0007669"/>
    <property type="project" value="UniProtKB-SubCell"/>
</dbReference>
<dbReference type="NCBIfam" id="NF003591">
    <property type="entry name" value="PRK05254.1-4"/>
    <property type="match status" value="1"/>
</dbReference>
<evidence type="ECO:0000256" key="2">
    <source>
        <dbReference type="ARBA" id="ARBA00002631"/>
    </source>
</evidence>
<evidence type="ECO:0000256" key="6">
    <source>
        <dbReference type="ARBA" id="ARBA00022763"/>
    </source>
</evidence>
<dbReference type="PANTHER" id="PTHR11264">
    <property type="entry name" value="URACIL-DNA GLYCOSYLASE"/>
    <property type="match status" value="1"/>
</dbReference>
<proteinExistence type="inferred from homology"/>
<evidence type="ECO:0000313" key="14">
    <source>
        <dbReference type="Proteomes" id="UP000256856"/>
    </source>
</evidence>
<dbReference type="CDD" id="cd10027">
    <property type="entry name" value="UDG-F1-like"/>
    <property type="match status" value="1"/>
</dbReference>
<dbReference type="NCBIfam" id="NF003589">
    <property type="entry name" value="PRK05254.1-2"/>
    <property type="match status" value="1"/>
</dbReference>
<dbReference type="KEGG" id="ppet:C9I82_247"/>
<evidence type="ECO:0000259" key="12">
    <source>
        <dbReference type="SMART" id="SM00986"/>
    </source>
</evidence>
<dbReference type="EMBL" id="CP028374">
    <property type="protein sequence ID" value="AXN02213.1"/>
    <property type="molecule type" value="Genomic_DNA"/>
</dbReference>
<dbReference type="NCBIfam" id="NF003588">
    <property type="entry name" value="PRK05254.1-1"/>
    <property type="match status" value="1"/>
</dbReference>
<evidence type="ECO:0000256" key="8">
    <source>
        <dbReference type="ARBA" id="ARBA00023204"/>
    </source>
</evidence>
<evidence type="ECO:0000256" key="10">
    <source>
        <dbReference type="PROSITE-ProRule" id="PRU10072"/>
    </source>
</evidence>
<dbReference type="HAMAP" id="MF_00148">
    <property type="entry name" value="UDG"/>
    <property type="match status" value="1"/>
</dbReference>
<evidence type="ECO:0000256" key="5">
    <source>
        <dbReference type="ARBA" id="ARBA00018429"/>
    </source>
</evidence>
<dbReference type="SUPFAM" id="SSF52141">
    <property type="entry name" value="Uracil-DNA glycosylase-like"/>
    <property type="match status" value="1"/>
</dbReference>
<sequence length="235" mass="27779">MYLMISINLFYIIMNVLLKWKDLFYLEKSKKYFRNIFYFLNKELSLGKNFYPNKRFIFNAFRFTEFDKLKVVILGQDPYYGYNQANGLAFSVNIGVRIPPSLKNIYKELYYSFLNFNMPSHGYLYNWAKQGVFLLNSILTVEAGKANSHSHIGWQRFTDIVIYFISKYKNNVVFLLWGNYAQKKINLINLNKHYVLTSSHPSPMSANISFLGCNHFIKANKFLVNKNINPIDWVL</sequence>
<dbReference type="InterPro" id="IPR005122">
    <property type="entry name" value="Uracil-DNA_glycosylase-like"/>
</dbReference>
<dbReference type="NCBIfam" id="TIGR00628">
    <property type="entry name" value="ung"/>
    <property type="match status" value="1"/>
</dbReference>
<dbReference type="Proteomes" id="UP000256856">
    <property type="component" value="Chromosome"/>
</dbReference>
<dbReference type="InterPro" id="IPR002043">
    <property type="entry name" value="UDG_fam1"/>
</dbReference>
<keyword evidence="7 9" id="KW-0378">Hydrolase</keyword>
<dbReference type="FunFam" id="3.40.470.10:FF:000001">
    <property type="entry name" value="Uracil-DNA glycosylase"/>
    <property type="match status" value="1"/>
</dbReference>
<evidence type="ECO:0000313" key="13">
    <source>
        <dbReference type="EMBL" id="AXN02213.1"/>
    </source>
</evidence>
<gene>
    <name evidence="9" type="primary">ung</name>
    <name evidence="13" type="ORF">C9I82_247</name>
</gene>
<dbReference type="PANTHER" id="PTHR11264:SF0">
    <property type="entry name" value="URACIL-DNA GLYCOSYLASE"/>
    <property type="match status" value="1"/>
</dbReference>
<dbReference type="PROSITE" id="PS00130">
    <property type="entry name" value="U_DNA_GLYCOSYLASE"/>
    <property type="match status" value="1"/>
</dbReference>
<dbReference type="InterPro" id="IPR036895">
    <property type="entry name" value="Uracil-DNA_glycosylase-like_sf"/>
</dbReference>
<dbReference type="InterPro" id="IPR018085">
    <property type="entry name" value="Ura-DNA_Glyclase_AS"/>
</dbReference>
<comment type="subcellular location">
    <subcellularLocation>
        <location evidence="9">Cytoplasm</location>
    </subcellularLocation>
</comment>
<dbReference type="Pfam" id="PF03167">
    <property type="entry name" value="UDG"/>
    <property type="match status" value="1"/>
</dbReference>